<reference evidence="3 4" key="1">
    <citation type="submission" date="2018-02" db="EMBL/GenBank/DDBJ databases">
        <title>Jeotgalibacillus proteolyticum sp. nov. a protease producing bacterium isolated from ocean sediments of Laizhou Bay.</title>
        <authorList>
            <person name="Li Y."/>
        </authorList>
    </citation>
    <scope>NUCLEOTIDE SEQUENCE [LARGE SCALE GENOMIC DNA]</scope>
    <source>
        <strain evidence="3 4">22-7</strain>
    </source>
</reference>
<dbReference type="InterPro" id="IPR041656">
    <property type="entry name" value="TPR_5"/>
</dbReference>
<feature type="domain" description="Tetratrico peptide repeat group 5" evidence="2">
    <location>
        <begin position="37"/>
        <end position="138"/>
    </location>
</feature>
<proteinExistence type="predicted"/>
<dbReference type="SUPFAM" id="SSF48452">
    <property type="entry name" value="TPR-like"/>
    <property type="match status" value="1"/>
</dbReference>
<dbReference type="RefSeq" id="WP_104058302.1">
    <property type="nucleotide sequence ID" value="NZ_PREZ01000004.1"/>
</dbReference>
<dbReference type="InterPro" id="IPR011990">
    <property type="entry name" value="TPR-like_helical_dom_sf"/>
</dbReference>
<organism evidence="3 4">
    <name type="scientific">Jeotgalibacillus proteolyticus</name>
    <dbReference type="NCBI Taxonomy" id="2082395"/>
    <lineage>
        <taxon>Bacteria</taxon>
        <taxon>Bacillati</taxon>
        <taxon>Bacillota</taxon>
        <taxon>Bacilli</taxon>
        <taxon>Bacillales</taxon>
        <taxon>Caryophanaceae</taxon>
        <taxon>Jeotgalibacillus</taxon>
    </lineage>
</organism>
<dbReference type="InterPro" id="IPR019734">
    <property type="entry name" value="TPR_rpt"/>
</dbReference>
<protein>
    <recommendedName>
        <fullName evidence="2">Tetratrico peptide repeat group 5 domain-containing protein</fullName>
    </recommendedName>
</protein>
<keyword evidence="4" id="KW-1185">Reference proteome</keyword>
<dbReference type="EMBL" id="PREZ01000004">
    <property type="protein sequence ID" value="PPA70352.1"/>
    <property type="molecule type" value="Genomic_DNA"/>
</dbReference>
<name>A0A2S5GBF2_9BACL</name>
<dbReference type="Proteomes" id="UP000239047">
    <property type="component" value="Unassembled WGS sequence"/>
</dbReference>
<evidence type="ECO:0000313" key="3">
    <source>
        <dbReference type="EMBL" id="PPA70352.1"/>
    </source>
</evidence>
<sequence length="161" mass="18422">MVSKLNEAIELRRNGDLEKSNQYLLDLCKEYPDDPIVFYQCAWSFDVLGKETEAVPYYEKAIDSGLSGNDLEGAYIGLGSTYRVLGEYEKSREVFLKGLGAFPENQALRVFYAMTLYNVNDHQQAMEILLTSLLETTTDPQVLNYSKAISFYKDKLDRVWS</sequence>
<comment type="caution">
    <text evidence="3">The sequence shown here is derived from an EMBL/GenBank/DDBJ whole genome shotgun (WGS) entry which is preliminary data.</text>
</comment>
<dbReference type="PROSITE" id="PS50005">
    <property type="entry name" value="TPR"/>
    <property type="match status" value="1"/>
</dbReference>
<accession>A0A2S5GBF2</accession>
<evidence type="ECO:0000259" key="2">
    <source>
        <dbReference type="Pfam" id="PF12688"/>
    </source>
</evidence>
<feature type="repeat" description="TPR" evidence="1">
    <location>
        <begin position="72"/>
        <end position="105"/>
    </location>
</feature>
<gene>
    <name evidence="3" type="ORF">C4B60_12295</name>
</gene>
<dbReference type="OrthoDB" id="193829at2"/>
<dbReference type="Pfam" id="PF12688">
    <property type="entry name" value="TPR_5"/>
    <property type="match status" value="1"/>
</dbReference>
<dbReference type="AlphaFoldDB" id="A0A2S5GBF2"/>
<evidence type="ECO:0000256" key="1">
    <source>
        <dbReference type="PROSITE-ProRule" id="PRU00339"/>
    </source>
</evidence>
<keyword evidence="1" id="KW-0802">TPR repeat</keyword>
<dbReference type="Gene3D" id="1.25.40.10">
    <property type="entry name" value="Tetratricopeptide repeat domain"/>
    <property type="match status" value="1"/>
</dbReference>
<evidence type="ECO:0000313" key="4">
    <source>
        <dbReference type="Proteomes" id="UP000239047"/>
    </source>
</evidence>